<evidence type="ECO:0000313" key="2">
    <source>
        <dbReference type="Proteomes" id="UP000244925"/>
    </source>
</evidence>
<evidence type="ECO:0000313" key="1">
    <source>
        <dbReference type="EMBL" id="PWB07594.1"/>
    </source>
</evidence>
<comment type="caution">
    <text evidence="1">The sequence shown here is derived from an EMBL/GenBank/DDBJ whole genome shotgun (WGS) entry which is preliminary data.</text>
</comment>
<name>A0A2V1IX33_9BACT</name>
<accession>A0A2V1IX33</accession>
<organism evidence="1 2">
    <name type="scientific">Paramuribaculum intestinale</name>
    <dbReference type="NCBI Taxonomy" id="2094151"/>
    <lineage>
        <taxon>Bacteria</taxon>
        <taxon>Pseudomonadati</taxon>
        <taxon>Bacteroidota</taxon>
        <taxon>Bacteroidia</taxon>
        <taxon>Bacteroidales</taxon>
        <taxon>Muribaculaceae</taxon>
        <taxon>Paramuribaculum</taxon>
    </lineage>
</organism>
<protein>
    <submittedName>
        <fullName evidence="1">Uncharacterized protein</fullName>
    </submittedName>
</protein>
<dbReference type="Proteomes" id="UP000244925">
    <property type="component" value="Unassembled WGS sequence"/>
</dbReference>
<reference evidence="2" key="1">
    <citation type="submission" date="2018-02" db="EMBL/GenBank/DDBJ databases">
        <authorList>
            <person name="Clavel T."/>
            <person name="Strowig T."/>
        </authorList>
    </citation>
    <scope>NUCLEOTIDE SEQUENCE [LARGE SCALE GENOMIC DNA]</scope>
    <source>
        <strain evidence="2">DSM 100764</strain>
    </source>
</reference>
<dbReference type="AlphaFoldDB" id="A0A2V1IX33"/>
<dbReference type="EMBL" id="PUBV01000011">
    <property type="protein sequence ID" value="PWB07594.1"/>
    <property type="molecule type" value="Genomic_DNA"/>
</dbReference>
<sequence>MLNSNTLLTTKKKENSMGRDINGRVARTITSEAGLKTYYEHLNHWRVCYGNTNPLVVPTQAEALEYLKLQEEKNTFFFCNDQDSRRKQRQLAAYDTKYDWRPRKSGQETSVGIISPAGEQLLPSSFAEVFTQFDSINDKPEFIPVSDGQAWGLVSSTTPPVLMTDFKYNAIIPERWERKLFFIQDKATRQWGALEISHPFCHTTHCSGSLPLLQPLMPPIADEIYEDELMTDDEPLIFFVTRRGDKIGIMTRFGYSDIVFDSYDANDTDCTFRLIRNDRKRARRADYWHPDPTTYAIHRRNVSAARR</sequence>
<proteinExistence type="predicted"/>
<gene>
    <name evidence="1" type="ORF">C5O25_06705</name>
</gene>
<keyword evidence="2" id="KW-1185">Reference proteome</keyword>